<keyword evidence="3" id="KW-1185">Reference proteome</keyword>
<evidence type="ECO:0000256" key="1">
    <source>
        <dbReference type="SAM" id="MobiDB-lite"/>
    </source>
</evidence>
<dbReference type="Gene3D" id="1.25.40.990">
    <property type="match status" value="1"/>
</dbReference>
<accession>A0A9W7C2G4</accession>
<feature type="region of interest" description="Disordered" evidence="1">
    <location>
        <begin position="1"/>
        <end position="105"/>
    </location>
</feature>
<dbReference type="AlphaFoldDB" id="A0A9W7C2G4"/>
<feature type="compositionally biased region" description="Basic residues" evidence="1">
    <location>
        <begin position="24"/>
        <end position="40"/>
    </location>
</feature>
<organism evidence="2 3">
    <name type="scientific">Triparma strigata</name>
    <dbReference type="NCBI Taxonomy" id="1606541"/>
    <lineage>
        <taxon>Eukaryota</taxon>
        <taxon>Sar</taxon>
        <taxon>Stramenopiles</taxon>
        <taxon>Ochrophyta</taxon>
        <taxon>Bolidophyceae</taxon>
        <taxon>Parmales</taxon>
        <taxon>Triparmaceae</taxon>
        <taxon>Triparma</taxon>
    </lineage>
</organism>
<dbReference type="InterPro" id="IPR045107">
    <property type="entry name" value="SAC3/GANP/THP3"/>
</dbReference>
<sequence>MSSPLGDFVSLSSSPKKNVTKTDKKSKKARSSKKDKKRKALSPSPFFSESPSPVPSPNNSQLPGAYTDDFLDITVKSTKARSASPKGSIAGLKVNKKEKKRRLERSNRFLNDAINESLKKTKTYTPGPGEGFGTSGEYSKPYARLTSDPDPSTVRPLPVLSLALAHHNESYLAERIKYGEYISELKSIRQDLTVQHLEGDLMWKVYEDNVKASLENGDLEEYSVCSVQLENQIIKESQHPEKTSSINVDFILSLRLLHSLVKGTLVETLIKFSALLNFREPLQSIVSEVIRVHEERNYVKFFRLYGRAPEFIDYMMDFLVKKFRGWLIDGSRKCYMSIDVGVVEDWGGWDAGEFVEDEMIDEITVVEGGKWFCKR</sequence>
<proteinExistence type="predicted"/>
<comment type="caution">
    <text evidence="2">The sequence shown here is derived from an EMBL/GenBank/DDBJ whole genome shotgun (WGS) entry which is preliminary data.</text>
</comment>
<feature type="compositionally biased region" description="Basic residues" evidence="1">
    <location>
        <begin position="94"/>
        <end position="103"/>
    </location>
</feature>
<dbReference type="PANTHER" id="PTHR12436">
    <property type="entry name" value="80 KDA MCM3-ASSOCIATED PROTEIN"/>
    <property type="match status" value="1"/>
</dbReference>
<name>A0A9W7C2G4_9STRA</name>
<dbReference type="PANTHER" id="PTHR12436:SF4">
    <property type="entry name" value="LEUKOCYTE RECEPTOR CLUSTER MEMBER 8"/>
    <property type="match status" value="1"/>
</dbReference>
<dbReference type="EMBL" id="BRXY01000534">
    <property type="protein sequence ID" value="GMH98761.1"/>
    <property type="molecule type" value="Genomic_DNA"/>
</dbReference>
<evidence type="ECO:0000313" key="2">
    <source>
        <dbReference type="EMBL" id="GMH98761.1"/>
    </source>
</evidence>
<feature type="compositionally biased region" description="Low complexity" evidence="1">
    <location>
        <begin position="41"/>
        <end position="63"/>
    </location>
</feature>
<dbReference type="GO" id="GO:0005634">
    <property type="term" value="C:nucleus"/>
    <property type="evidence" value="ECO:0007669"/>
    <property type="project" value="TreeGrafter"/>
</dbReference>
<dbReference type="OrthoDB" id="199574at2759"/>
<protein>
    <submittedName>
        <fullName evidence="2">Uncharacterized protein</fullName>
    </submittedName>
</protein>
<dbReference type="Proteomes" id="UP001165085">
    <property type="component" value="Unassembled WGS sequence"/>
</dbReference>
<evidence type="ECO:0000313" key="3">
    <source>
        <dbReference type="Proteomes" id="UP001165085"/>
    </source>
</evidence>
<gene>
    <name evidence="2" type="ORF">TrST_g11131</name>
</gene>
<reference evidence="3" key="1">
    <citation type="journal article" date="2023" name="Commun. Biol.">
        <title>Genome analysis of Parmales, the sister group of diatoms, reveals the evolutionary specialization of diatoms from phago-mixotrophs to photoautotrophs.</title>
        <authorList>
            <person name="Ban H."/>
            <person name="Sato S."/>
            <person name="Yoshikawa S."/>
            <person name="Yamada K."/>
            <person name="Nakamura Y."/>
            <person name="Ichinomiya M."/>
            <person name="Sato N."/>
            <person name="Blanc-Mathieu R."/>
            <person name="Endo H."/>
            <person name="Kuwata A."/>
            <person name="Ogata H."/>
        </authorList>
    </citation>
    <scope>NUCLEOTIDE SEQUENCE [LARGE SCALE GENOMIC DNA]</scope>
    <source>
        <strain evidence="3">NIES 3701</strain>
    </source>
</reference>